<keyword evidence="5" id="KW-1185">Reference proteome</keyword>
<accession>A0ABX7YY26</accession>
<dbReference type="RefSeq" id="WP_212596090.1">
    <property type="nucleotide sequence ID" value="NZ_CP073587.1"/>
</dbReference>
<dbReference type="Gene3D" id="1.20.970.10">
    <property type="entry name" value="Transferase, Pyrimidine Nucleoside Phosphorylase, Chain C"/>
    <property type="match status" value="1"/>
</dbReference>
<dbReference type="Pfam" id="PF02885">
    <property type="entry name" value="Glycos_trans_3N"/>
    <property type="match status" value="1"/>
</dbReference>
<dbReference type="InterPro" id="IPR036388">
    <property type="entry name" value="WH-like_DNA-bd_sf"/>
</dbReference>
<dbReference type="InterPro" id="IPR017459">
    <property type="entry name" value="Glycosyl_Trfase_fam3_N_dom"/>
</dbReference>
<dbReference type="PANTHER" id="PTHR43285:SF4">
    <property type="entry name" value="TRANSFERASE"/>
    <property type="match status" value="1"/>
</dbReference>
<sequence length="393" mass="43138">MLSPVDFEVAMTARELVHAVASGPKKARTLTVDEARSMIHLWTQGEMDDLQLGAVLMIMRHRGETAAEVAGAAMGLRDLSVFANVPELAATLDWPCYAGKREQFPWLLFAALRLGKKQQRILLHGDELASPKRNHVAAFVKQVGIPTAIDANGAAKALDSKGVVYMALDSMLPLWPRVRELHRTLGLRSLLTQAVRFFNPANCQYGVRSYFHHGLDQHYLAVLNAMATSCHKQDLVIFRGHQGEAEINPRIENQLLFWRDGVVTSEVLPVCAPEGTQAQLQQLGTDEDVLARFANVARPGAADSSLQAATVNATLAVMLRLLQQDNSVAAALTRANNSKLQANHAISTLCRMLVKQGGHNEDEAFQLLRKKSMHSGISMDKLARQLLQHVAVA</sequence>
<dbReference type="Gene3D" id="3.40.1030.10">
    <property type="entry name" value="Nucleoside phosphorylase/phosphoribosyltransferase catalytic domain"/>
    <property type="match status" value="1"/>
</dbReference>
<name>A0ABX7YY26_9GAMM</name>
<dbReference type="SUPFAM" id="SSF52172">
    <property type="entry name" value="CheY-like"/>
    <property type="match status" value="1"/>
</dbReference>
<dbReference type="Proteomes" id="UP000679575">
    <property type="component" value="Chromosome"/>
</dbReference>
<keyword evidence="2" id="KW-0808">Transferase</keyword>
<evidence type="ECO:0000259" key="3">
    <source>
        <dbReference type="PROSITE" id="PS50921"/>
    </source>
</evidence>
<dbReference type="InterPro" id="IPR005940">
    <property type="entry name" value="Anthranilate_Pribosyl_Tfrase"/>
</dbReference>
<reference evidence="4 5" key="1">
    <citation type="submission" date="2021-04" db="EMBL/GenBank/DDBJ databases">
        <title>Novel species identification of genus Shewanella.</title>
        <authorList>
            <person name="Liu G."/>
        </authorList>
    </citation>
    <scope>NUCLEOTIDE SEQUENCE [LARGE SCALE GENOMIC DNA]</scope>
    <source>
        <strain evidence="4 5">FJAT-54481</strain>
    </source>
</reference>
<evidence type="ECO:0000313" key="5">
    <source>
        <dbReference type="Proteomes" id="UP000679575"/>
    </source>
</evidence>
<dbReference type="PANTHER" id="PTHR43285">
    <property type="entry name" value="ANTHRANILATE PHOSPHORIBOSYLTRANSFERASE"/>
    <property type="match status" value="1"/>
</dbReference>
<dbReference type="Gene3D" id="1.10.10.10">
    <property type="entry name" value="Winged helix-like DNA-binding domain superfamily/Winged helix DNA-binding domain"/>
    <property type="match status" value="1"/>
</dbReference>
<dbReference type="SUPFAM" id="SSF52418">
    <property type="entry name" value="Nucleoside phosphorylase/phosphoribosyltransferase catalytic domain"/>
    <property type="match status" value="1"/>
</dbReference>
<dbReference type="SUPFAM" id="SSF47648">
    <property type="entry name" value="Nucleoside phosphorylase/phosphoribosyltransferase N-terminal domain"/>
    <property type="match status" value="1"/>
</dbReference>
<organism evidence="4 5">
    <name type="scientific">Shewanella yunxiaonensis</name>
    <dbReference type="NCBI Taxonomy" id="2829809"/>
    <lineage>
        <taxon>Bacteria</taxon>
        <taxon>Pseudomonadati</taxon>
        <taxon>Pseudomonadota</taxon>
        <taxon>Gammaproteobacteria</taxon>
        <taxon>Alteromonadales</taxon>
        <taxon>Shewanellaceae</taxon>
        <taxon>Shewanella</taxon>
    </lineage>
</organism>
<dbReference type="PROSITE" id="PS50921">
    <property type="entry name" value="ANTAR"/>
    <property type="match status" value="1"/>
</dbReference>
<gene>
    <name evidence="4" type="ORF">KDN34_06555</name>
</gene>
<proteinExistence type="predicted"/>
<dbReference type="SMART" id="SM01012">
    <property type="entry name" value="ANTAR"/>
    <property type="match status" value="1"/>
</dbReference>
<keyword evidence="1" id="KW-0328">Glycosyltransferase</keyword>
<protein>
    <submittedName>
        <fullName evidence="4">ANTAR domain-containing protein</fullName>
    </submittedName>
</protein>
<dbReference type="InterPro" id="IPR036320">
    <property type="entry name" value="Glycosyl_Trfase_fam3_N_dom_sf"/>
</dbReference>
<evidence type="ECO:0000256" key="1">
    <source>
        <dbReference type="ARBA" id="ARBA00022676"/>
    </source>
</evidence>
<dbReference type="EMBL" id="CP073587">
    <property type="protein sequence ID" value="QUN07086.1"/>
    <property type="molecule type" value="Genomic_DNA"/>
</dbReference>
<dbReference type="InterPro" id="IPR035902">
    <property type="entry name" value="Nuc_phospho_transferase"/>
</dbReference>
<evidence type="ECO:0000313" key="4">
    <source>
        <dbReference type="EMBL" id="QUN07086.1"/>
    </source>
</evidence>
<dbReference type="InterPro" id="IPR005561">
    <property type="entry name" value="ANTAR"/>
</dbReference>
<evidence type="ECO:0000256" key="2">
    <source>
        <dbReference type="ARBA" id="ARBA00022679"/>
    </source>
</evidence>
<dbReference type="InterPro" id="IPR011006">
    <property type="entry name" value="CheY-like_superfamily"/>
</dbReference>
<dbReference type="Pfam" id="PF03861">
    <property type="entry name" value="ANTAR"/>
    <property type="match status" value="1"/>
</dbReference>
<feature type="domain" description="ANTAR" evidence="3">
    <location>
        <begin position="326"/>
        <end position="387"/>
    </location>
</feature>